<sequence>MNASTTTTILISTIVLILCAKTARCCGGYELEVDYIRNCGSDNIVELSDKFSVDMKPNCEIYVNGCYTAHANITSAMVEFTGQKDLVKLSGKRDGCKVLDDVKSSSEIQMALEILGLPKSCPVNKGKACLGIKPINVSKYKSLMNVFAGHLKGKSVTTTNAGKFCIEFSAKLVNVLIKAIGHGVIG</sequence>
<dbReference type="GeneID" id="100163035"/>
<keyword evidence="1" id="KW-0732">Signal</keyword>
<accession>A0A8R1W2G1</accession>
<dbReference type="EnsemblMetazoa" id="XM_001946601.5">
    <property type="protein sequence ID" value="XP_001946636.2"/>
    <property type="gene ID" value="LOC100163035"/>
</dbReference>
<name>A0A8R1W2G1_ACYPI</name>
<evidence type="ECO:0000313" key="2">
    <source>
        <dbReference type="EnsemblMetazoa" id="XP_001946636.2"/>
    </source>
</evidence>
<proteinExistence type="predicted"/>
<feature type="signal peptide" evidence="1">
    <location>
        <begin position="1"/>
        <end position="25"/>
    </location>
</feature>
<feature type="chain" id="PRO_5035864896" evidence="1">
    <location>
        <begin position="26"/>
        <end position="186"/>
    </location>
</feature>
<dbReference type="KEGG" id="api:100163035"/>
<protein>
    <submittedName>
        <fullName evidence="2">Uncharacterized protein</fullName>
    </submittedName>
</protein>
<dbReference type="Proteomes" id="UP000007819">
    <property type="component" value="Chromosome A1"/>
</dbReference>
<evidence type="ECO:0000313" key="3">
    <source>
        <dbReference type="Proteomes" id="UP000007819"/>
    </source>
</evidence>
<evidence type="ECO:0000256" key="1">
    <source>
        <dbReference type="SAM" id="SignalP"/>
    </source>
</evidence>
<dbReference type="RefSeq" id="XP_001946636.2">
    <property type="nucleotide sequence ID" value="XM_001946601.4"/>
</dbReference>
<reference evidence="3" key="1">
    <citation type="submission" date="2010-06" db="EMBL/GenBank/DDBJ databases">
        <authorList>
            <person name="Jiang H."/>
            <person name="Abraham K."/>
            <person name="Ali S."/>
            <person name="Alsbrooks S.L."/>
            <person name="Anim B.N."/>
            <person name="Anosike U.S."/>
            <person name="Attaway T."/>
            <person name="Bandaranaike D.P."/>
            <person name="Battles P.K."/>
            <person name="Bell S.N."/>
            <person name="Bell A.V."/>
            <person name="Beltran B."/>
            <person name="Bickham C."/>
            <person name="Bustamante Y."/>
            <person name="Caleb T."/>
            <person name="Canada A."/>
            <person name="Cardenas V."/>
            <person name="Carter K."/>
            <person name="Chacko J."/>
            <person name="Chandrabose M.N."/>
            <person name="Chavez D."/>
            <person name="Chavez A."/>
            <person name="Chen L."/>
            <person name="Chu H.-S."/>
            <person name="Claassen K.J."/>
            <person name="Cockrell R."/>
            <person name="Collins M."/>
            <person name="Cooper J.A."/>
            <person name="Cree A."/>
            <person name="Curry S.M."/>
            <person name="Da Y."/>
            <person name="Dao M.D."/>
            <person name="Das B."/>
            <person name="Davila M.-L."/>
            <person name="Davy-Carroll L."/>
            <person name="Denson S."/>
            <person name="Dinh H."/>
            <person name="Ebong V.E."/>
            <person name="Edwards J.R."/>
            <person name="Egan A."/>
            <person name="El-Daye J."/>
            <person name="Escobedo L."/>
            <person name="Fernandez S."/>
            <person name="Fernando P.R."/>
            <person name="Flagg N."/>
            <person name="Forbes L.D."/>
            <person name="Fowler R.G."/>
            <person name="Fu Q."/>
            <person name="Gabisi R.A."/>
            <person name="Ganer J."/>
            <person name="Garbino Pronczuk A."/>
            <person name="Garcia R.M."/>
            <person name="Garner T."/>
            <person name="Garrett T.E."/>
            <person name="Gonzalez D.A."/>
            <person name="Hamid H."/>
            <person name="Hawkins E.S."/>
            <person name="Hirani K."/>
            <person name="Hogues M.E."/>
            <person name="Hollins B."/>
            <person name="Hsiao C.-H."/>
            <person name="Jabil R."/>
            <person name="James M.L."/>
            <person name="Jhangiani S.N."/>
            <person name="Johnson B."/>
            <person name="Johnson Q."/>
            <person name="Joshi V."/>
            <person name="Kalu J.B."/>
            <person name="Kam C."/>
            <person name="Kashfia A."/>
            <person name="Keebler J."/>
            <person name="Kisamo H."/>
            <person name="Kovar C.L."/>
            <person name="Lago L.A."/>
            <person name="Lai C.-Y."/>
            <person name="Laidlaw J."/>
            <person name="Lara F."/>
            <person name="Le T.-K."/>
            <person name="Lee S.L."/>
            <person name="Legall F.H."/>
            <person name="Lemon S.J."/>
            <person name="Lewis L.R."/>
            <person name="Li B."/>
            <person name="Liu Y."/>
            <person name="Liu Y.-S."/>
            <person name="Lopez J."/>
            <person name="Lozado R.J."/>
            <person name="Lu J."/>
            <person name="Madu R.C."/>
            <person name="Maheshwari M."/>
            <person name="Maheshwari R."/>
            <person name="Malloy K."/>
            <person name="Martinez E."/>
            <person name="Mathew T."/>
            <person name="Mercado I.C."/>
            <person name="Mercado C."/>
            <person name="Meyer B."/>
            <person name="Montgomery K."/>
            <person name="Morgan M.B."/>
            <person name="Munidasa M."/>
            <person name="Nazareth L.V."/>
            <person name="Nelson J."/>
            <person name="Ng B.M."/>
            <person name="Nguyen N.B."/>
            <person name="Nguyen P.Q."/>
            <person name="Nguyen T."/>
            <person name="Obregon M."/>
            <person name="Okwuonu G.O."/>
            <person name="Onwere C.G."/>
            <person name="Orozco G."/>
            <person name="Parra A."/>
            <person name="Patel S."/>
            <person name="Patil S."/>
            <person name="Perez A."/>
            <person name="Perez Y."/>
            <person name="Pham C."/>
            <person name="Primus E.L."/>
            <person name="Pu L.-L."/>
            <person name="Puazo M."/>
            <person name="Qin X."/>
            <person name="Quiroz J.B."/>
            <person name="Reese J."/>
            <person name="Richards S."/>
            <person name="Rives C.M."/>
            <person name="Robberts R."/>
            <person name="Ruiz S.J."/>
            <person name="Ruiz M.J."/>
            <person name="Santibanez J."/>
            <person name="Schneider B.W."/>
            <person name="Sisson I."/>
            <person name="Smith M."/>
            <person name="Sodergren E."/>
            <person name="Song X.-Z."/>
            <person name="Song B.B."/>
            <person name="Summersgill H."/>
            <person name="Thelus R."/>
            <person name="Thornton R.D."/>
            <person name="Trejos Z.Y."/>
            <person name="Usmani K."/>
            <person name="Vattathil S."/>
            <person name="Villasana D."/>
            <person name="Walker D.L."/>
            <person name="Wang S."/>
            <person name="Wang K."/>
            <person name="White C.S."/>
            <person name="Williams A.C."/>
            <person name="Williamson J."/>
            <person name="Wilson K."/>
            <person name="Woghiren I.O."/>
            <person name="Woodworth J.R."/>
            <person name="Worley K.C."/>
            <person name="Wright R.A."/>
            <person name="Wu W."/>
            <person name="Young L."/>
            <person name="Zhang L."/>
            <person name="Zhang J."/>
            <person name="Zhu Y."/>
            <person name="Muzny D.M."/>
            <person name="Weinstock G."/>
            <person name="Gibbs R.A."/>
        </authorList>
    </citation>
    <scope>NUCLEOTIDE SEQUENCE [LARGE SCALE GENOMIC DNA]</scope>
    <source>
        <strain evidence="3">LSR1</strain>
    </source>
</reference>
<reference evidence="2" key="2">
    <citation type="submission" date="2022-06" db="UniProtKB">
        <authorList>
            <consortium name="EnsemblMetazoa"/>
        </authorList>
    </citation>
    <scope>IDENTIFICATION</scope>
</reference>
<keyword evidence="3" id="KW-1185">Reference proteome</keyword>
<organism evidence="2 3">
    <name type="scientific">Acyrthosiphon pisum</name>
    <name type="common">Pea aphid</name>
    <dbReference type="NCBI Taxonomy" id="7029"/>
    <lineage>
        <taxon>Eukaryota</taxon>
        <taxon>Metazoa</taxon>
        <taxon>Ecdysozoa</taxon>
        <taxon>Arthropoda</taxon>
        <taxon>Hexapoda</taxon>
        <taxon>Insecta</taxon>
        <taxon>Pterygota</taxon>
        <taxon>Neoptera</taxon>
        <taxon>Paraneoptera</taxon>
        <taxon>Hemiptera</taxon>
        <taxon>Sternorrhyncha</taxon>
        <taxon>Aphidomorpha</taxon>
        <taxon>Aphidoidea</taxon>
        <taxon>Aphididae</taxon>
        <taxon>Macrosiphini</taxon>
        <taxon>Acyrthosiphon</taxon>
    </lineage>
</organism>
<dbReference type="OrthoDB" id="8184313at2759"/>
<dbReference type="AlphaFoldDB" id="A0A8R1W2G1"/>